<feature type="domain" description="Inner membrane protein YgaP-like transmembrane" evidence="2">
    <location>
        <begin position="1"/>
        <end position="61"/>
    </location>
</feature>
<protein>
    <submittedName>
        <fullName evidence="3">DUF2892 domain-containing protein</fullName>
    </submittedName>
</protein>
<dbReference type="Pfam" id="PF11127">
    <property type="entry name" value="YgaP-like_TM"/>
    <property type="match status" value="1"/>
</dbReference>
<dbReference type="STRING" id="1122240.GCA_000620105_00207"/>
<keyword evidence="4" id="KW-1185">Reference proteome</keyword>
<dbReference type="InterPro" id="IPR021309">
    <property type="entry name" value="YgaP-like_TM"/>
</dbReference>
<sequence>MQANVGGPDRILRIIAGLALIAATALGWIGAWGWIGLLVLASGVFRFCFAYRLLGLNTCGSCCSGKTCKKAE</sequence>
<feature type="transmembrane region" description="Helical" evidence="1">
    <location>
        <begin position="12"/>
        <end position="29"/>
    </location>
</feature>
<organism evidence="3 4">
    <name type="scientific">Microvirgula aerodenitrificans</name>
    <dbReference type="NCBI Taxonomy" id="57480"/>
    <lineage>
        <taxon>Bacteria</taxon>
        <taxon>Pseudomonadati</taxon>
        <taxon>Pseudomonadota</taxon>
        <taxon>Betaproteobacteria</taxon>
        <taxon>Neisseriales</taxon>
        <taxon>Aquaspirillaceae</taxon>
        <taxon>Microvirgula</taxon>
    </lineage>
</organism>
<reference evidence="3 4" key="1">
    <citation type="submission" date="2018-04" db="EMBL/GenBank/DDBJ databases">
        <title>Denitrifier Microvirgula.</title>
        <authorList>
            <person name="Anderson E."/>
            <person name="Jang J."/>
            <person name="Ishii S."/>
        </authorList>
    </citation>
    <scope>NUCLEOTIDE SEQUENCE [LARGE SCALE GENOMIC DNA]</scope>
    <source>
        <strain evidence="3 4">BE2.4</strain>
    </source>
</reference>
<keyword evidence="1" id="KW-1133">Transmembrane helix</keyword>
<dbReference type="Proteomes" id="UP000244173">
    <property type="component" value="Chromosome"/>
</dbReference>
<gene>
    <name evidence="3" type="ORF">DAI18_10875</name>
</gene>
<dbReference type="KEGG" id="maer:DAI18_10875"/>
<proteinExistence type="predicted"/>
<dbReference type="RefSeq" id="WP_028497723.1">
    <property type="nucleotide sequence ID" value="NZ_CALFSO010000111.1"/>
</dbReference>
<dbReference type="AlphaFoldDB" id="A0A2S0PAV4"/>
<evidence type="ECO:0000313" key="3">
    <source>
        <dbReference type="EMBL" id="AVY94491.1"/>
    </source>
</evidence>
<keyword evidence="1" id="KW-0472">Membrane</keyword>
<accession>A0A2S0PAV4</accession>
<name>A0A2S0PAV4_9NEIS</name>
<dbReference type="EMBL" id="CP028519">
    <property type="protein sequence ID" value="AVY94491.1"/>
    <property type="molecule type" value="Genomic_DNA"/>
</dbReference>
<feature type="transmembrane region" description="Helical" evidence="1">
    <location>
        <begin position="35"/>
        <end position="54"/>
    </location>
</feature>
<keyword evidence="1" id="KW-0812">Transmembrane</keyword>
<evidence type="ECO:0000313" key="4">
    <source>
        <dbReference type="Proteomes" id="UP000244173"/>
    </source>
</evidence>
<evidence type="ECO:0000256" key="1">
    <source>
        <dbReference type="SAM" id="Phobius"/>
    </source>
</evidence>
<evidence type="ECO:0000259" key="2">
    <source>
        <dbReference type="Pfam" id="PF11127"/>
    </source>
</evidence>